<feature type="compositionally biased region" description="Low complexity" evidence="1">
    <location>
        <begin position="612"/>
        <end position="621"/>
    </location>
</feature>
<evidence type="ECO:0000256" key="1">
    <source>
        <dbReference type="SAM" id="MobiDB-lite"/>
    </source>
</evidence>
<evidence type="ECO:0000313" key="3">
    <source>
        <dbReference type="Proteomes" id="UP000054558"/>
    </source>
</evidence>
<dbReference type="InterPro" id="IPR038824">
    <property type="entry name" value="SHOC1-like"/>
</dbReference>
<feature type="compositionally biased region" description="Basic and acidic residues" evidence="1">
    <location>
        <begin position="1611"/>
        <end position="1622"/>
    </location>
</feature>
<feature type="region of interest" description="Disordered" evidence="1">
    <location>
        <begin position="1454"/>
        <end position="1726"/>
    </location>
</feature>
<feature type="compositionally biased region" description="Basic and acidic residues" evidence="1">
    <location>
        <begin position="547"/>
        <end position="556"/>
    </location>
</feature>
<organism evidence="2 3">
    <name type="scientific">Klebsormidium nitens</name>
    <name type="common">Green alga</name>
    <name type="synonym">Ulothrix nitens</name>
    <dbReference type="NCBI Taxonomy" id="105231"/>
    <lineage>
        <taxon>Eukaryota</taxon>
        <taxon>Viridiplantae</taxon>
        <taxon>Streptophyta</taxon>
        <taxon>Klebsormidiophyceae</taxon>
        <taxon>Klebsormidiales</taxon>
        <taxon>Klebsormidiaceae</taxon>
        <taxon>Klebsormidium</taxon>
    </lineage>
</organism>
<feature type="region of interest" description="Disordered" evidence="1">
    <location>
        <begin position="947"/>
        <end position="1010"/>
    </location>
</feature>
<accession>A0A0U9HJ18</accession>
<dbReference type="Proteomes" id="UP000054558">
    <property type="component" value="Unassembled WGS sequence"/>
</dbReference>
<name>A0A0U9HJ18_KLENI</name>
<feature type="compositionally biased region" description="Polar residues" evidence="1">
    <location>
        <begin position="1694"/>
        <end position="1705"/>
    </location>
</feature>
<dbReference type="OrthoDB" id="2018152at2759"/>
<dbReference type="PANTHER" id="PTHR35764">
    <property type="entry name" value="PROTEIN SHORTAGE IN CHIASMATA 1"/>
    <property type="match status" value="1"/>
</dbReference>
<feature type="region of interest" description="Disordered" evidence="1">
    <location>
        <begin position="538"/>
        <end position="585"/>
    </location>
</feature>
<evidence type="ECO:0000313" key="2">
    <source>
        <dbReference type="EMBL" id="GAQ80757.1"/>
    </source>
</evidence>
<protein>
    <submittedName>
        <fullName evidence="2">Uncharacterized protein</fullName>
    </submittedName>
</protein>
<feature type="compositionally biased region" description="Low complexity" evidence="1">
    <location>
        <begin position="1588"/>
        <end position="1601"/>
    </location>
</feature>
<feature type="compositionally biased region" description="Basic and acidic residues" evidence="1">
    <location>
        <begin position="629"/>
        <end position="642"/>
    </location>
</feature>
<sequence length="1726" mass="188053">MRLRSYGTDFFAIQAAKERAQHISYLLPVPRVAPCRPEDPEKKVTPAIISSCDDLLQVSGWHLTDHPAANERETANALAESFERILIEDGGSILGKSSPVASSRDSHLSSQTAACDAGFPPFPVQEGRVSNMESQHSFWSTFRTLEDPDPEVFEADPIQKLEESEFFDQSDLQGQHRGSSPCCLIKLSQEVEIDEEVPVLRRLREKVGLDPGYLQEPLEISNPDTAASCPLIISMLEAEEKKSKCPTTKSSSVNADDSGCRSTEATVWEFEPQELPDVALGEGSRMRNAGLGFLTKPFEDFASQLADQSIDTPDCSNASESDKSSWSAFVEKRVLEEEETGLAEPVLCWEEVLAERSDGVQPREQGSKQPSLEALAEPALIHPLEFFKGLPSNVAKKAILVCTKLNAVVSEDEANGALEEPTAESIENEFHRLVAHPELRMDSFNFNMLPVPYLPCQGPAAETATQIFSSSHARPRSLGGDSLYLDWHLSQSGACNQASCFRFKKKMKAELEPAPVPPEPQQPSANKASVLLAFLAAPEPDEGETSESSRGKRPVEEEALEGEVVFQRESSAAARASEGSVRQRSAFVSKTAGAMTEDLSFFMQARKGTVRARAPAAAEQEPASKKRRGATEKDLGSREASENGKAVQAPSAPAVEVHTVDLPEDHEALLAALRSDYSAILVREKSRLKEKVPGFGVDAAGNRELMALVKRAAASEKETGDVHQQSLRLCATVWTLRQTASNLLDYGVRVAFLYLEHSLQTMPFMSMAVLKSKSALETAYGRVEAGLAIDTPKLACLRDLLKAAVTSGGRRDEQERKILIFADRRAFISMYNELVGAGLRPFQLDRDESILKALTSVGAEAQQKLKQGVEEALTVSNCLLVSYGYLKASFPLNDFGLIVQFSDGRLSNSDTDLNQVEELLAQATCPRHKIGVRGHVEEMRVLKEGVGVPSVPSRGEAQANPPAPVSKPQPSAFPATSRPEPLPTNIGNQIPEVPTRDVQPSQNKPPDRGRRILIVANMLDSEISMRRALYQSVVQLEKSARAQVVERDMALPADLILHGATCLTIFTPERLGLDPLCLDDVNRLAALLPACFQDAVDSHLKAVSFAYKTAVLIFEGPPAFLRATYQELTPLHAAALGLDINLQCLLSDCPDTTNRFVLKLIGSIRTLPKRSASVPPETPPPMPETASPLEAFLTAFPSLNPVSAHAILASGVNAPHFAQLPEEQQVALTRRFDVPVRSLRLFTLQYTVHCGRDPEGGARCEGAIPYGAAAECEAGSAYESAPHQFERDEMGSYGYERRAAEAHQPGRSNWEVPPDRYPQHGGVPQSGILAPGEGPQTYQEDYRMEADVSAPAYPEFPTAAEIEAAREPESEWPSAREIAEQEPVQERGFGHRQQMHVPFSDVEERGYGRREQRRVPYSDGPEAFLQEDLYEGLPFLGRTDFDQVGPFEERSRFEDPAAEGFGGGFEQARPRAGAPTGAATVAAWEDPRDATRARGAGDGLESWLARKRKPEWPQTSAFPLDNQGQKRQRFPSSPALGISTGLQSTRERNGAPTAGFTPGWPKAQTNPRARSVNAPFGRVESAARGGTPSAKRGPGRSRSSGNSGGPGATDTHSDERTERPELQEAIAHFRAYEYVPEAARKAAGGRTAEGEGTHSAESDGGLSTPRPHLMDVPQDKRATEVLGYKRLGRDKQTRLSWGSTPSGRTSSREDGIPPRKIARAGSLATM</sequence>
<keyword evidence="3" id="KW-1185">Reference proteome</keyword>
<feature type="region of interest" description="Disordered" evidence="1">
    <location>
        <begin position="612"/>
        <end position="652"/>
    </location>
</feature>
<feature type="compositionally biased region" description="Low complexity" evidence="1">
    <location>
        <begin position="1470"/>
        <end position="1483"/>
    </location>
</feature>
<gene>
    <name evidence="2" type="ORF">KFL_000610350</name>
</gene>
<reference evidence="2 3" key="1">
    <citation type="journal article" date="2014" name="Nat. Commun.">
        <title>Klebsormidium flaccidum genome reveals primary factors for plant terrestrial adaptation.</title>
        <authorList>
            <person name="Hori K."/>
            <person name="Maruyama F."/>
            <person name="Fujisawa T."/>
            <person name="Togashi T."/>
            <person name="Yamamoto N."/>
            <person name="Seo M."/>
            <person name="Sato S."/>
            <person name="Yamada T."/>
            <person name="Mori H."/>
            <person name="Tajima N."/>
            <person name="Moriyama T."/>
            <person name="Ikeuchi M."/>
            <person name="Watanabe M."/>
            <person name="Wada H."/>
            <person name="Kobayashi K."/>
            <person name="Saito M."/>
            <person name="Masuda T."/>
            <person name="Sasaki-Sekimoto Y."/>
            <person name="Mashiguchi K."/>
            <person name="Awai K."/>
            <person name="Shimojima M."/>
            <person name="Masuda S."/>
            <person name="Iwai M."/>
            <person name="Nobusawa T."/>
            <person name="Narise T."/>
            <person name="Kondo S."/>
            <person name="Saito H."/>
            <person name="Sato R."/>
            <person name="Murakawa M."/>
            <person name="Ihara Y."/>
            <person name="Oshima-Yamada Y."/>
            <person name="Ohtaka K."/>
            <person name="Satoh M."/>
            <person name="Sonobe K."/>
            <person name="Ishii M."/>
            <person name="Ohtani R."/>
            <person name="Kanamori-Sato M."/>
            <person name="Honoki R."/>
            <person name="Miyazaki D."/>
            <person name="Mochizuki H."/>
            <person name="Umetsu J."/>
            <person name="Higashi K."/>
            <person name="Shibata D."/>
            <person name="Kamiya Y."/>
            <person name="Sato N."/>
            <person name="Nakamura Y."/>
            <person name="Tabata S."/>
            <person name="Ida S."/>
            <person name="Kurokawa K."/>
            <person name="Ohta H."/>
        </authorList>
    </citation>
    <scope>NUCLEOTIDE SEQUENCE [LARGE SCALE GENOMIC DNA]</scope>
    <source>
        <strain evidence="2 3">NIES-2285</strain>
    </source>
</reference>
<dbReference type="PANTHER" id="PTHR35764:SF1">
    <property type="entry name" value="PROTEIN SHORTAGE IN CHIASMATA 1"/>
    <property type="match status" value="1"/>
</dbReference>
<feature type="compositionally biased region" description="Low complexity" evidence="1">
    <location>
        <begin position="568"/>
        <end position="580"/>
    </location>
</feature>
<feature type="compositionally biased region" description="Polar residues" evidence="1">
    <location>
        <begin position="1513"/>
        <end position="1525"/>
    </location>
</feature>
<dbReference type="EMBL" id="DF237010">
    <property type="protein sequence ID" value="GAQ80757.1"/>
    <property type="molecule type" value="Genomic_DNA"/>
</dbReference>
<proteinExistence type="predicted"/>
<dbReference type="STRING" id="105231.A0A0U9HJ18"/>
<feature type="compositionally biased region" description="Basic and acidic residues" evidence="1">
    <location>
        <begin position="1648"/>
        <end position="1657"/>
    </location>
</feature>
<dbReference type="GO" id="GO:0007131">
    <property type="term" value="P:reciprocal meiotic recombination"/>
    <property type="evidence" value="ECO:0007669"/>
    <property type="project" value="InterPro"/>
</dbReference>